<keyword evidence="2" id="KW-1185">Reference proteome</keyword>
<gene>
    <name evidence="1" type="ORF">MERR_LOCUS14154</name>
</gene>
<dbReference type="OrthoDB" id="1906673at2759"/>
<dbReference type="EMBL" id="CACVBM020001052">
    <property type="protein sequence ID" value="CAA7026919.1"/>
    <property type="molecule type" value="Genomic_DNA"/>
</dbReference>
<dbReference type="AlphaFoldDB" id="A0A6D2IAF9"/>
<comment type="caution">
    <text evidence="1">The sequence shown here is derived from an EMBL/GenBank/DDBJ whole genome shotgun (WGS) entry which is preliminary data.</text>
</comment>
<dbReference type="Proteomes" id="UP000467841">
    <property type="component" value="Unassembled WGS sequence"/>
</dbReference>
<dbReference type="PANTHER" id="PTHR38390">
    <property type="entry name" value="OS01G0103900 PROTEIN"/>
    <property type="match status" value="1"/>
</dbReference>
<evidence type="ECO:0000313" key="2">
    <source>
        <dbReference type="Proteomes" id="UP000467841"/>
    </source>
</evidence>
<proteinExistence type="predicted"/>
<protein>
    <submittedName>
        <fullName evidence="1">Uncharacterized protein</fullName>
    </submittedName>
</protein>
<sequence>MVLLCFVLDLRNLSPSLIGDLKQSFLKLANLHAISSSVASLSDRIGLCYIMKDRISGNDQLKFAYTPSGNFSLRDFHHAVNSLPLDAFVPEIDESGATSCRDLKLSSILCDRALYSWGGRDIMKKVIVLSSCFPEEMDSEARNTLMVAADKCVSVEFLLLEKRASSMSYTQEKINRFLRCLSDFDNCSFQSCVPDGKSLLGLEKRWLQDLKDDTAESLQAQFIFKRNLFGSVNKIFCNFTAATNQIVDGLSPCRVLSQTLNLNLLSPNKLSLSILNTLFTTVFHPLCFCLQTCRCHGIPLRDSVENTTKKLQCSITNHDLGNYDVIEDSVKVGDSVVLFLPSVHSLQKLLPVSSQVDFSVIERTNLTSINEGLILGTPYIVSPSTCHETENSSEEMDQPDLNTQIFQGLCGALYSMDQGLVCSSNCNLDTMSVVEFHCYYILQPSKNGPMLLRRLAGSEEVLPISSSVSQLTESSVPREIEISVKGALLEIESTDYNPLTHNRGFHQKLNFIVTQSLQFGSLHSNSNDATYEVSSVVSEAVVPTGRAYPNMINPSTEEETHQEMQISDEEEKATASITKEWEQLVVTEVLMKSSSPVIITTQKPNIDQFLSPNNKQADMKTSMIMERLEVPKKMKGKIGSPRVAICNPTSPDVSVLSQKRPLIPFQSIQVSNQQTISSSQLMKPSFQRLKRKNK</sequence>
<evidence type="ECO:0000313" key="1">
    <source>
        <dbReference type="EMBL" id="CAA7026919.1"/>
    </source>
</evidence>
<accession>A0A6D2IAF9</accession>
<name>A0A6D2IAF9_9BRAS</name>
<dbReference type="PANTHER" id="PTHR38390:SF2">
    <property type="entry name" value="OS01G0103900 PROTEIN"/>
    <property type="match status" value="1"/>
</dbReference>
<organism evidence="1 2">
    <name type="scientific">Microthlaspi erraticum</name>
    <dbReference type="NCBI Taxonomy" id="1685480"/>
    <lineage>
        <taxon>Eukaryota</taxon>
        <taxon>Viridiplantae</taxon>
        <taxon>Streptophyta</taxon>
        <taxon>Embryophyta</taxon>
        <taxon>Tracheophyta</taxon>
        <taxon>Spermatophyta</taxon>
        <taxon>Magnoliopsida</taxon>
        <taxon>eudicotyledons</taxon>
        <taxon>Gunneridae</taxon>
        <taxon>Pentapetalae</taxon>
        <taxon>rosids</taxon>
        <taxon>malvids</taxon>
        <taxon>Brassicales</taxon>
        <taxon>Brassicaceae</taxon>
        <taxon>Coluteocarpeae</taxon>
        <taxon>Microthlaspi</taxon>
    </lineage>
</organism>
<reference evidence="1" key="1">
    <citation type="submission" date="2020-01" db="EMBL/GenBank/DDBJ databases">
        <authorList>
            <person name="Mishra B."/>
        </authorList>
    </citation>
    <scope>NUCLEOTIDE SEQUENCE [LARGE SCALE GENOMIC DNA]</scope>
</reference>